<comment type="caution">
    <text evidence="12">Lacks conserved residue(s) required for the propagation of feature annotation.</text>
</comment>
<dbReference type="HAMAP" id="MF_00558">
    <property type="entry name" value="Succ_CoA_beta"/>
    <property type="match status" value="1"/>
</dbReference>
<feature type="binding site" evidence="12">
    <location>
        <begin position="75"/>
        <end position="77"/>
    </location>
    <ligand>
        <name>GTP</name>
        <dbReference type="ChEBI" id="CHEBI:37565"/>
    </ligand>
</feature>
<dbReference type="FunFam" id="3.30.470.20:FF:000002">
    <property type="entry name" value="Succinate--CoA ligase [ADP-forming] subunit beta"/>
    <property type="match status" value="1"/>
</dbReference>
<dbReference type="PANTHER" id="PTHR11815">
    <property type="entry name" value="SUCCINYL-COA SYNTHETASE BETA CHAIN"/>
    <property type="match status" value="1"/>
</dbReference>
<dbReference type="AlphaFoldDB" id="A0AA38HRI7"/>
<keyword evidence="5 12" id="KW-0547">Nucleotide-binding</keyword>
<comment type="catalytic activity">
    <reaction evidence="9 12">
        <text>GTP + succinate + CoA = succinyl-CoA + GDP + phosphate</text>
        <dbReference type="Rhea" id="RHEA:22120"/>
        <dbReference type="ChEBI" id="CHEBI:30031"/>
        <dbReference type="ChEBI" id="CHEBI:37565"/>
        <dbReference type="ChEBI" id="CHEBI:43474"/>
        <dbReference type="ChEBI" id="CHEBI:57287"/>
        <dbReference type="ChEBI" id="CHEBI:57292"/>
        <dbReference type="ChEBI" id="CHEBI:58189"/>
        <dbReference type="EC" id="6.2.1.4"/>
    </reaction>
</comment>
<evidence type="ECO:0000256" key="6">
    <source>
        <dbReference type="ARBA" id="ARBA00022842"/>
    </source>
</evidence>
<dbReference type="InterPro" id="IPR013815">
    <property type="entry name" value="ATP_grasp_subdomain_1"/>
</dbReference>
<dbReference type="EMBL" id="JALNTZ010000010">
    <property type="protein sequence ID" value="KAJ3639809.1"/>
    <property type="molecule type" value="Genomic_DNA"/>
</dbReference>
<comment type="function">
    <text evidence="10 12">GTP-specific succinyl-CoA synthetase functions in the citric acid cycle (TCA), coupling the hydrolysis of succinyl-CoA to the synthesis of GTP and thus represents the only step of substrate-level phosphorylation in the TCA. The beta subunit provides nucleotide specificity of the enzyme and binds the substrate succinate, while the binding sites for coenzyme A and phosphate are found in the alpha subunit.</text>
</comment>
<evidence type="ECO:0000259" key="13">
    <source>
        <dbReference type="Pfam" id="PF00549"/>
    </source>
</evidence>
<evidence type="ECO:0000256" key="7">
    <source>
        <dbReference type="ARBA" id="ARBA00023128"/>
    </source>
</evidence>
<feature type="binding site" evidence="12">
    <location>
        <position position="293"/>
    </location>
    <ligand>
        <name>substrate</name>
        <note>ligand shared with subunit alpha</note>
    </ligand>
</feature>
<evidence type="ECO:0000256" key="8">
    <source>
        <dbReference type="ARBA" id="ARBA00023134"/>
    </source>
</evidence>
<dbReference type="FunFam" id="3.30.1490.20:FF:000004">
    <property type="entry name" value="Succinate--CoA ligase [ADP-forming] subunit beta, mitochondrial"/>
    <property type="match status" value="1"/>
</dbReference>
<feature type="domain" description="ATP-grasp fold succinyl-CoA synthetase-type" evidence="14">
    <location>
        <begin position="26"/>
        <end position="232"/>
    </location>
</feature>
<feature type="binding site" evidence="12">
    <location>
        <position position="44"/>
    </location>
    <ligand>
        <name>GTP</name>
        <dbReference type="ChEBI" id="CHEBI:37565"/>
    </ligand>
</feature>
<evidence type="ECO:0000256" key="4">
    <source>
        <dbReference type="ARBA" id="ARBA00022723"/>
    </source>
</evidence>
<dbReference type="FunFam" id="3.40.50.261:FF:000001">
    <property type="entry name" value="Succinate--CoA ligase [ADP-forming] subunit beta"/>
    <property type="match status" value="1"/>
</dbReference>
<dbReference type="NCBIfam" id="TIGR01016">
    <property type="entry name" value="sucCoAbeta"/>
    <property type="match status" value="1"/>
</dbReference>
<dbReference type="PIRSF" id="PIRSF001554">
    <property type="entry name" value="SucCS_beta"/>
    <property type="match status" value="1"/>
</dbReference>
<dbReference type="GO" id="GO:0004776">
    <property type="term" value="F:succinate-CoA ligase (GDP-forming) activity"/>
    <property type="evidence" value="ECO:0007669"/>
    <property type="project" value="UniProtKB-EC"/>
</dbReference>
<dbReference type="Gene3D" id="3.30.1490.20">
    <property type="entry name" value="ATP-grasp fold, A domain"/>
    <property type="match status" value="1"/>
</dbReference>
<dbReference type="SUPFAM" id="SSF56059">
    <property type="entry name" value="Glutathione synthetase ATP-binding domain-like"/>
    <property type="match status" value="1"/>
</dbReference>
<keyword evidence="4 12" id="KW-0479">Metal-binding</keyword>
<comment type="subunit">
    <text evidence="11 12">Heterodimer of an alpha and a beta subunit. The beta subunit determines specificity for GTP.</text>
</comment>
<dbReference type="Gene3D" id="3.40.50.261">
    <property type="entry name" value="Succinyl-CoA synthetase domains"/>
    <property type="match status" value="1"/>
</dbReference>
<comment type="subcellular location">
    <subcellularLocation>
        <location evidence="12">Mitochondrion</location>
    </subcellularLocation>
</comment>
<evidence type="ECO:0000256" key="11">
    <source>
        <dbReference type="ARBA" id="ARBA00063570"/>
    </source>
</evidence>
<evidence type="ECO:0000256" key="12">
    <source>
        <dbReference type="HAMAP-Rule" id="MF_03221"/>
    </source>
</evidence>
<feature type="binding site" evidence="12">
    <location>
        <begin position="350"/>
        <end position="352"/>
    </location>
    <ligand>
        <name>substrate</name>
        <note>ligand shared with subunit alpha</note>
    </ligand>
</feature>
<dbReference type="HAMAP" id="MF_03221">
    <property type="entry name" value="Succ_CoA_betaG_euk"/>
    <property type="match status" value="1"/>
</dbReference>
<evidence type="ECO:0000256" key="9">
    <source>
        <dbReference type="ARBA" id="ARBA00052879"/>
    </source>
</evidence>
<dbReference type="SUPFAM" id="SSF52210">
    <property type="entry name" value="Succinyl-CoA synthetase domains"/>
    <property type="match status" value="1"/>
</dbReference>
<dbReference type="GO" id="GO:0042709">
    <property type="term" value="C:succinate-CoA ligase complex"/>
    <property type="evidence" value="ECO:0007669"/>
    <property type="project" value="TreeGrafter"/>
</dbReference>
<dbReference type="GO" id="GO:0000287">
    <property type="term" value="F:magnesium ion binding"/>
    <property type="evidence" value="ECO:0007669"/>
    <property type="project" value="UniProtKB-UniRule"/>
</dbReference>
<dbReference type="EC" id="6.2.1.4" evidence="12"/>
<keyword evidence="8 12" id="KW-0342">GTP-binding</keyword>
<evidence type="ECO:0000256" key="5">
    <source>
        <dbReference type="ARBA" id="ARBA00022741"/>
    </source>
</evidence>
<name>A0AA38HRI7_9CUCU</name>
<dbReference type="Pfam" id="PF08442">
    <property type="entry name" value="ATP-grasp_2"/>
    <property type="match status" value="1"/>
</dbReference>
<feature type="binding site" evidence="12">
    <location>
        <position position="242"/>
    </location>
    <ligand>
        <name>Mg(2+)</name>
        <dbReference type="ChEBI" id="CHEBI:18420"/>
    </ligand>
</feature>
<feature type="binding site" evidence="12">
    <location>
        <position position="228"/>
    </location>
    <ligand>
        <name>Mg(2+)</name>
        <dbReference type="ChEBI" id="CHEBI:18420"/>
    </ligand>
</feature>
<keyword evidence="7 12" id="KW-0496">Mitochondrion</keyword>
<dbReference type="GO" id="GO:0004775">
    <property type="term" value="F:succinate-CoA ligase (ADP-forming) activity"/>
    <property type="evidence" value="ECO:0007669"/>
    <property type="project" value="UniProtKB-UniRule"/>
</dbReference>
<feature type="site" description="Important for substrate specificity" evidence="12">
    <location>
        <position position="64"/>
    </location>
</feature>
<comment type="pathway">
    <text evidence="1 12">Carbohydrate metabolism; tricarboxylic acid cycle; succinate from succinyl-CoA (ligase route): step 1/1.</text>
</comment>
<dbReference type="GO" id="GO:0006104">
    <property type="term" value="P:succinyl-CoA metabolic process"/>
    <property type="evidence" value="ECO:0007669"/>
    <property type="project" value="InterPro"/>
</dbReference>
<dbReference type="GO" id="GO:0005525">
    <property type="term" value="F:GTP binding"/>
    <property type="evidence" value="ECO:0007669"/>
    <property type="project" value="UniProtKB-UniRule"/>
</dbReference>
<proteinExistence type="inferred from homology"/>
<dbReference type="GO" id="GO:0005524">
    <property type="term" value="F:ATP binding"/>
    <property type="evidence" value="ECO:0007669"/>
    <property type="project" value="InterPro"/>
</dbReference>
<comment type="caution">
    <text evidence="15">The sequence shown here is derived from an EMBL/GenBank/DDBJ whole genome shotgun (WGS) entry which is preliminary data.</text>
</comment>
<evidence type="ECO:0000259" key="14">
    <source>
        <dbReference type="Pfam" id="PF08442"/>
    </source>
</evidence>
<organism evidence="15 16">
    <name type="scientific">Zophobas morio</name>
    <dbReference type="NCBI Taxonomy" id="2755281"/>
    <lineage>
        <taxon>Eukaryota</taxon>
        <taxon>Metazoa</taxon>
        <taxon>Ecdysozoa</taxon>
        <taxon>Arthropoda</taxon>
        <taxon>Hexapoda</taxon>
        <taxon>Insecta</taxon>
        <taxon>Pterygota</taxon>
        <taxon>Neoptera</taxon>
        <taxon>Endopterygota</taxon>
        <taxon>Coleoptera</taxon>
        <taxon>Polyphaga</taxon>
        <taxon>Cucujiformia</taxon>
        <taxon>Tenebrionidae</taxon>
        <taxon>Zophobas</taxon>
    </lineage>
</organism>
<dbReference type="NCBIfam" id="NF001913">
    <property type="entry name" value="PRK00696.1"/>
    <property type="match status" value="1"/>
</dbReference>
<dbReference type="InterPro" id="IPR034722">
    <property type="entry name" value="Succ_CoA_betaG_euk"/>
</dbReference>
<dbReference type="Gene3D" id="3.30.470.20">
    <property type="entry name" value="ATP-grasp fold, B domain"/>
    <property type="match status" value="1"/>
</dbReference>
<keyword evidence="6 12" id="KW-0460">Magnesium</keyword>
<gene>
    <name evidence="15" type="ORF">Zmor_003145</name>
</gene>
<dbReference type="GO" id="GO:0005739">
    <property type="term" value="C:mitochondrion"/>
    <property type="evidence" value="ECO:0007669"/>
    <property type="project" value="UniProtKB-SubCell"/>
</dbReference>
<reference evidence="15" key="1">
    <citation type="journal article" date="2023" name="G3 (Bethesda)">
        <title>Whole genome assemblies of Zophobas morio and Tenebrio molitor.</title>
        <authorList>
            <person name="Kaur S."/>
            <person name="Stinson S.A."/>
            <person name="diCenzo G.C."/>
        </authorList>
    </citation>
    <scope>NUCLEOTIDE SEQUENCE</scope>
    <source>
        <strain evidence="15">QUZm001</strain>
    </source>
</reference>
<feature type="binding site" evidence="12">
    <location>
        <position position="131"/>
    </location>
    <ligand>
        <name>GTP</name>
        <dbReference type="ChEBI" id="CHEBI:37565"/>
    </ligand>
</feature>
<keyword evidence="16" id="KW-1185">Reference proteome</keyword>
<evidence type="ECO:0000256" key="10">
    <source>
        <dbReference type="ARBA" id="ARBA00053833"/>
    </source>
</evidence>
<protein>
    <recommendedName>
        <fullName evidence="12">Succinate--CoA ligase [GDP-forming] subunit beta, mitochondrial</fullName>
        <ecNumber evidence="12">6.2.1.4</ecNumber>
    </recommendedName>
    <alternativeName>
        <fullName evidence="12">GTP-specific succinyl-CoA synthetase subunit beta</fullName>
        <shortName evidence="12">G-SCS</shortName>
        <shortName evidence="12">GTPSCS</shortName>
    </alternativeName>
    <alternativeName>
        <fullName evidence="12">Succinyl-CoA synthetase beta-G chain</fullName>
        <shortName evidence="12">SCS-betaG</shortName>
    </alternativeName>
</protein>
<dbReference type="GO" id="GO:0006099">
    <property type="term" value="P:tricarboxylic acid cycle"/>
    <property type="evidence" value="ECO:0007669"/>
    <property type="project" value="UniProtKB-UniRule"/>
</dbReference>
<keyword evidence="2 12" id="KW-0816">Tricarboxylic acid cycle</keyword>
<dbReference type="PROSITE" id="PS01217">
    <property type="entry name" value="SUCCINYL_COA_LIG_3"/>
    <property type="match status" value="1"/>
</dbReference>
<feature type="domain" description="ATP-citrate synthase/succinyl-CoA ligase C-terminal" evidence="13">
    <location>
        <begin position="291"/>
        <end position="411"/>
    </location>
</feature>
<evidence type="ECO:0000256" key="2">
    <source>
        <dbReference type="ARBA" id="ARBA00022532"/>
    </source>
</evidence>
<dbReference type="InterPro" id="IPR013650">
    <property type="entry name" value="ATP-grasp_succ-CoA_synth-type"/>
</dbReference>
<comment type="cofactor">
    <cofactor evidence="12">
        <name>Mg(2+)</name>
        <dbReference type="ChEBI" id="CHEBI:18420"/>
    </cofactor>
    <text evidence="12">Binds 1 Mg(2+) ion per subunit.</text>
</comment>
<dbReference type="PANTHER" id="PTHR11815:SF10">
    <property type="entry name" value="SUCCINATE--COA LIGASE [GDP-FORMING] SUBUNIT BETA, MITOCHONDRIAL"/>
    <property type="match status" value="1"/>
</dbReference>
<accession>A0AA38HRI7</accession>
<dbReference type="InterPro" id="IPR005811">
    <property type="entry name" value="SUCC_ACL_C"/>
</dbReference>
<comment type="similarity">
    <text evidence="12">Belongs to the succinate/malate CoA ligase beta subunit family. GTP-specific subunit beta subfamily.</text>
</comment>
<sequence length="415" mass="45395">MSSLWNSVLKLRPQIKQFTVPVRNLNLLEYQSKHLLRKNGVAVQDFCMIDEKGCSEFEKFNVKEYVIKAQILAGGRGKGHFSNGFKGGVHVTTSRKDVDSISKQMLGYNLITKQTPKDGIEVKKIMIAESVTIKRETYVCILMDRQRNGPVLIASPAGGVDIEAVAEKTPHLIKNIPIDIFEGVTDSMANEVAQFLEFKGPLTNLAAVEIKKLWQFFLAVDATQLEINPLVETDENKVISVDAKINFDDNAQFRHKDIFALEDLAESDPREVEAAKHNLNYIGMTGNIGCLVNGAGLAMATMDIIKLHGGDPANFLDVGGSVKEEQVRAAFNILTADKTVRCILVNVFGGIVNCATIANGIVGAMKSMNLKVPLIVRLEGTNATEARRIIKESGLDIQTAEDLDDAAKKAVANAV</sequence>
<evidence type="ECO:0000256" key="3">
    <source>
        <dbReference type="ARBA" id="ARBA00022598"/>
    </source>
</evidence>
<dbReference type="InterPro" id="IPR016102">
    <property type="entry name" value="Succinyl-CoA_synth-like"/>
</dbReference>
<dbReference type="Pfam" id="PF00549">
    <property type="entry name" value="Ligase_CoA"/>
    <property type="match status" value="1"/>
</dbReference>
<dbReference type="InterPro" id="IPR005809">
    <property type="entry name" value="Succ_CoA_ligase-like_bsu"/>
</dbReference>
<evidence type="ECO:0000256" key="1">
    <source>
        <dbReference type="ARBA" id="ARBA00005064"/>
    </source>
</evidence>
<evidence type="ECO:0000313" key="15">
    <source>
        <dbReference type="EMBL" id="KAJ3639809.1"/>
    </source>
</evidence>
<keyword evidence="3 12" id="KW-0436">Ligase</keyword>
<dbReference type="Proteomes" id="UP001168821">
    <property type="component" value="Unassembled WGS sequence"/>
</dbReference>
<dbReference type="InterPro" id="IPR017866">
    <property type="entry name" value="Succ-CoA_synthase_bsu_CS"/>
</dbReference>
<evidence type="ECO:0000313" key="16">
    <source>
        <dbReference type="Proteomes" id="UP001168821"/>
    </source>
</evidence>